<keyword evidence="3" id="KW-0597">Phosphoprotein</keyword>
<dbReference type="CDD" id="cd00009">
    <property type="entry name" value="AAA"/>
    <property type="match status" value="1"/>
</dbReference>
<keyword evidence="7" id="KW-1185">Reference proteome</keyword>
<dbReference type="GO" id="GO:0006355">
    <property type="term" value="P:regulation of DNA-templated transcription"/>
    <property type="evidence" value="ECO:0007669"/>
    <property type="project" value="InterPro"/>
</dbReference>
<dbReference type="SMART" id="SM00382">
    <property type="entry name" value="AAA"/>
    <property type="match status" value="1"/>
</dbReference>
<dbReference type="GO" id="GO:0000160">
    <property type="term" value="P:phosphorelay signal transduction system"/>
    <property type="evidence" value="ECO:0007669"/>
    <property type="project" value="InterPro"/>
</dbReference>
<dbReference type="Gene3D" id="3.40.50.2300">
    <property type="match status" value="1"/>
</dbReference>
<feature type="domain" description="Sigma-54 factor interaction" evidence="4">
    <location>
        <begin position="149"/>
        <end position="377"/>
    </location>
</feature>
<name>A0A8J2UDW4_9BACT</name>
<dbReference type="PROSITE" id="PS00676">
    <property type="entry name" value="SIGMA54_INTERACT_2"/>
    <property type="match status" value="1"/>
</dbReference>
<keyword evidence="2" id="KW-0067">ATP-binding</keyword>
<dbReference type="Pfam" id="PF00072">
    <property type="entry name" value="Response_reg"/>
    <property type="match status" value="1"/>
</dbReference>
<feature type="domain" description="Response regulatory" evidence="5">
    <location>
        <begin position="4"/>
        <end position="118"/>
    </location>
</feature>
<proteinExistence type="predicted"/>
<dbReference type="InterPro" id="IPR027417">
    <property type="entry name" value="P-loop_NTPase"/>
</dbReference>
<reference evidence="6" key="1">
    <citation type="journal article" date="2014" name="Int. J. Syst. Evol. Microbiol.">
        <title>Complete genome sequence of Corynebacterium casei LMG S-19264T (=DSM 44701T), isolated from a smear-ripened cheese.</title>
        <authorList>
            <consortium name="US DOE Joint Genome Institute (JGI-PGF)"/>
            <person name="Walter F."/>
            <person name="Albersmeier A."/>
            <person name="Kalinowski J."/>
            <person name="Ruckert C."/>
        </authorList>
    </citation>
    <scope>NUCLEOTIDE SEQUENCE</scope>
    <source>
        <strain evidence="6">CGMCC 1.15448</strain>
    </source>
</reference>
<dbReference type="Gene3D" id="1.10.8.60">
    <property type="match status" value="1"/>
</dbReference>
<keyword evidence="1" id="KW-0547">Nucleotide-binding</keyword>
<dbReference type="Pfam" id="PF25601">
    <property type="entry name" value="AAA_lid_14"/>
    <property type="match status" value="1"/>
</dbReference>
<dbReference type="InterPro" id="IPR002078">
    <property type="entry name" value="Sigma_54_int"/>
</dbReference>
<dbReference type="PANTHER" id="PTHR32071">
    <property type="entry name" value="TRANSCRIPTIONAL REGULATORY PROTEIN"/>
    <property type="match status" value="1"/>
</dbReference>
<dbReference type="SMART" id="SM00448">
    <property type="entry name" value="REC"/>
    <property type="match status" value="1"/>
</dbReference>
<evidence type="ECO:0000259" key="5">
    <source>
        <dbReference type="PROSITE" id="PS50110"/>
    </source>
</evidence>
<evidence type="ECO:0000256" key="1">
    <source>
        <dbReference type="ARBA" id="ARBA00022741"/>
    </source>
</evidence>
<dbReference type="InterPro" id="IPR001789">
    <property type="entry name" value="Sig_transdc_resp-reg_receiver"/>
</dbReference>
<dbReference type="SUPFAM" id="SSF46689">
    <property type="entry name" value="Homeodomain-like"/>
    <property type="match status" value="1"/>
</dbReference>
<dbReference type="GO" id="GO:0005524">
    <property type="term" value="F:ATP binding"/>
    <property type="evidence" value="ECO:0007669"/>
    <property type="project" value="UniProtKB-KW"/>
</dbReference>
<dbReference type="InterPro" id="IPR003593">
    <property type="entry name" value="AAA+_ATPase"/>
</dbReference>
<dbReference type="FunFam" id="3.40.50.300:FF:000006">
    <property type="entry name" value="DNA-binding transcriptional regulator NtrC"/>
    <property type="match status" value="1"/>
</dbReference>
<evidence type="ECO:0000313" key="6">
    <source>
        <dbReference type="EMBL" id="GGB04200.1"/>
    </source>
</evidence>
<comment type="caution">
    <text evidence="6">The sequence shown here is derived from an EMBL/GenBank/DDBJ whole genome shotgun (WGS) entry which is preliminary data.</text>
</comment>
<dbReference type="SUPFAM" id="SSF52540">
    <property type="entry name" value="P-loop containing nucleoside triphosphate hydrolases"/>
    <property type="match status" value="1"/>
</dbReference>
<dbReference type="InterPro" id="IPR025943">
    <property type="entry name" value="Sigma_54_int_dom_ATP-bd_2"/>
</dbReference>
<protein>
    <submittedName>
        <fullName evidence="6">Sigma-54-dependent Fis family transcriptional regulator</fullName>
    </submittedName>
</protein>
<dbReference type="EMBL" id="BMJC01000003">
    <property type="protein sequence ID" value="GGB04200.1"/>
    <property type="molecule type" value="Genomic_DNA"/>
</dbReference>
<dbReference type="Proteomes" id="UP000607559">
    <property type="component" value="Unassembled WGS sequence"/>
</dbReference>
<feature type="modified residue" description="4-aspartylphosphate" evidence="3">
    <location>
        <position position="54"/>
    </location>
</feature>
<dbReference type="InterPro" id="IPR011006">
    <property type="entry name" value="CheY-like_superfamily"/>
</dbReference>
<dbReference type="AlphaFoldDB" id="A0A8J2UDW4"/>
<accession>A0A8J2UDW4</accession>
<dbReference type="Pfam" id="PF00158">
    <property type="entry name" value="Sigma54_activat"/>
    <property type="match status" value="1"/>
</dbReference>
<evidence type="ECO:0000259" key="4">
    <source>
        <dbReference type="PROSITE" id="PS50045"/>
    </source>
</evidence>
<dbReference type="PROSITE" id="PS50045">
    <property type="entry name" value="SIGMA54_INTERACT_4"/>
    <property type="match status" value="1"/>
</dbReference>
<sequence length="461" mass="51110">MKLKILIVEDIFIEANNLRLILDRAGYAVIPIASTFAEAMDMLDRHKPDLVLLDIYLRGSLTGIDLARILATRKIPFIYLTANSNRKVFQAAKATRPYGFLVKPFRQRDVLAALEVAVELHEVLIKGAMDQSGTNKRYDDSAEGYPFNIVTACKSMQNIFEHIRLVGPSETSVLILGESGTGKELVAKAIHEASNRNSGPFVVVNCGALPATIIESELFGHEKGAFTGALEKRAGKFEAANGGTIFLDEVGELPAESQVKFLRVLQQKEIQPVGGTARTVDVRIIAATNRHLDEEVAAGRFRLDLYYRLNVFPILIPPLRERKDDIMLLANYFLKKFADLARKIITGFSADVIMAMERYDWPGNVREMENLMQRTVLLTKGPVVTEFYHKPAHLNVPTAETRVKSIVENERDHIIATLKACNGKVYGPGGAAELLGINVSTLNSRIKKLGIEKIRSGKKGK</sequence>
<evidence type="ECO:0000313" key="7">
    <source>
        <dbReference type="Proteomes" id="UP000607559"/>
    </source>
</evidence>
<reference evidence="6" key="2">
    <citation type="submission" date="2020-09" db="EMBL/GenBank/DDBJ databases">
        <authorList>
            <person name="Sun Q."/>
            <person name="Zhou Y."/>
        </authorList>
    </citation>
    <scope>NUCLEOTIDE SEQUENCE</scope>
    <source>
        <strain evidence="6">CGMCC 1.15448</strain>
    </source>
</reference>
<organism evidence="6 7">
    <name type="scientific">Puia dinghuensis</name>
    <dbReference type="NCBI Taxonomy" id="1792502"/>
    <lineage>
        <taxon>Bacteria</taxon>
        <taxon>Pseudomonadati</taxon>
        <taxon>Bacteroidota</taxon>
        <taxon>Chitinophagia</taxon>
        <taxon>Chitinophagales</taxon>
        <taxon>Chitinophagaceae</taxon>
        <taxon>Puia</taxon>
    </lineage>
</organism>
<dbReference type="InterPro" id="IPR058031">
    <property type="entry name" value="AAA_lid_NorR"/>
</dbReference>
<dbReference type="RefSeq" id="WP_188932933.1">
    <property type="nucleotide sequence ID" value="NZ_BMJC01000003.1"/>
</dbReference>
<dbReference type="PROSITE" id="PS50110">
    <property type="entry name" value="RESPONSE_REGULATORY"/>
    <property type="match status" value="1"/>
</dbReference>
<dbReference type="InterPro" id="IPR009057">
    <property type="entry name" value="Homeodomain-like_sf"/>
</dbReference>
<evidence type="ECO:0000256" key="2">
    <source>
        <dbReference type="ARBA" id="ARBA00022840"/>
    </source>
</evidence>
<dbReference type="Gene3D" id="1.10.10.60">
    <property type="entry name" value="Homeodomain-like"/>
    <property type="match status" value="1"/>
</dbReference>
<gene>
    <name evidence="6" type="ORF">GCM10011511_29390</name>
</gene>
<dbReference type="CDD" id="cd17534">
    <property type="entry name" value="REC_DC-like"/>
    <property type="match status" value="1"/>
</dbReference>
<dbReference type="Gene3D" id="3.40.50.300">
    <property type="entry name" value="P-loop containing nucleotide triphosphate hydrolases"/>
    <property type="match status" value="1"/>
</dbReference>
<dbReference type="InterPro" id="IPR025662">
    <property type="entry name" value="Sigma_54_int_dom_ATP-bd_1"/>
</dbReference>
<evidence type="ECO:0000256" key="3">
    <source>
        <dbReference type="PROSITE-ProRule" id="PRU00169"/>
    </source>
</evidence>
<dbReference type="PANTHER" id="PTHR32071:SF57">
    <property type="entry name" value="C4-DICARBOXYLATE TRANSPORT TRANSCRIPTIONAL REGULATORY PROTEIN DCTD"/>
    <property type="match status" value="1"/>
</dbReference>
<dbReference type="PROSITE" id="PS00675">
    <property type="entry name" value="SIGMA54_INTERACT_1"/>
    <property type="match status" value="1"/>
</dbReference>
<dbReference type="SUPFAM" id="SSF52172">
    <property type="entry name" value="CheY-like"/>
    <property type="match status" value="1"/>
</dbReference>